<reference evidence="1 2" key="1">
    <citation type="submission" date="2018-12" db="EMBL/GenBank/DDBJ databases">
        <authorList>
            <consortium name="Pathogen Informatics"/>
        </authorList>
    </citation>
    <scope>NUCLEOTIDE SEQUENCE [LARGE SCALE GENOMIC DNA]</scope>
    <source>
        <strain evidence="1 2">NCTC9695</strain>
    </source>
</reference>
<dbReference type="AlphaFoldDB" id="A0A3S4HRN2"/>
<dbReference type="EMBL" id="LR134182">
    <property type="protein sequence ID" value="VEB42962.1"/>
    <property type="molecule type" value="Genomic_DNA"/>
</dbReference>
<name>A0A3S4HRN2_CHRVL</name>
<evidence type="ECO:0000313" key="1">
    <source>
        <dbReference type="EMBL" id="VEB42962.1"/>
    </source>
</evidence>
<protein>
    <submittedName>
        <fullName evidence="1">Transposase and inactivated derivatives</fullName>
    </submittedName>
</protein>
<accession>A0A3S4HRN2</accession>
<sequence length="498" mass="54388">MQLNCPNCNDAGPHGVHSAAAQRYMCKACGRTFRARAAQAATVAKPVDGNRFVITCAVSGSPVHAPFLKSLQQYCRENGARLIVVPVAYRNPTSNLEKPHEWFAPELARYMAADRLELCPGVLLLADVPTQPTAVRPLSGLHTMSGDSHGIFAHPKIALESVPVAIGRAAKLVMTTGAVTEPVYSKSKAGKKGEFHQVQGAVVVEWDGRAAHFRHLNAGKDGSFCDLDRKYSASNAKRACHRARVLALGDLHGVRHDPEVLEATVFAADSMVNTLQPETIVLHDVLDFQSASHHNDYFERFKLRRAGNDDVYGELRATADLLGRIAATGAEVVLAGSNHNEHIYRWLENHHNAQDVHNAIVYHETKLEMLRALAAGRELDPLEYWVRKLLPDSGNIRFLRRDESFIVDGVEYGQHGDKGINGARGSLHGMTKAGAKLVIGHSHTPGIADGVYQVGTSSQMAMGYNTGLSGWRHTHCVQYASGKRTLIHIVNGKWRVAA</sequence>
<dbReference type="Proteomes" id="UP000275777">
    <property type="component" value="Chromosome"/>
</dbReference>
<proteinExistence type="predicted"/>
<gene>
    <name evidence="1" type="ORF">NCTC9695_03416</name>
</gene>
<evidence type="ECO:0000313" key="2">
    <source>
        <dbReference type="Proteomes" id="UP000275777"/>
    </source>
</evidence>
<organism evidence="1 2">
    <name type="scientific">Chromobacterium violaceum</name>
    <dbReference type="NCBI Taxonomy" id="536"/>
    <lineage>
        <taxon>Bacteria</taxon>
        <taxon>Pseudomonadati</taxon>
        <taxon>Pseudomonadota</taxon>
        <taxon>Betaproteobacteria</taxon>
        <taxon>Neisseriales</taxon>
        <taxon>Chromobacteriaceae</taxon>
        <taxon>Chromobacterium</taxon>
    </lineage>
</organism>